<dbReference type="OrthoDB" id="167615at2157"/>
<dbReference type="eggNOG" id="arCOG04451">
    <property type="taxonomic scope" value="Archaea"/>
</dbReference>
<dbReference type="Proteomes" id="UP000008136">
    <property type="component" value="Chromosome"/>
</dbReference>
<dbReference type="GO" id="GO:0003677">
    <property type="term" value="F:DNA binding"/>
    <property type="evidence" value="ECO:0007669"/>
    <property type="project" value="UniProtKB-KW"/>
</dbReference>
<name>F2KR72_ARCVS</name>
<gene>
    <name evidence="2" type="ordered locus">Arcve_0689</name>
</gene>
<organism evidence="2 3">
    <name type="scientific">Archaeoglobus veneficus (strain DSM 11195 / SNP6)</name>
    <dbReference type="NCBI Taxonomy" id="693661"/>
    <lineage>
        <taxon>Archaea</taxon>
        <taxon>Methanobacteriati</taxon>
        <taxon>Methanobacteriota</taxon>
        <taxon>Archaeoglobi</taxon>
        <taxon>Archaeoglobales</taxon>
        <taxon>Archaeoglobaceae</taxon>
        <taxon>Archaeoglobus</taxon>
    </lineage>
</organism>
<dbReference type="GO" id="GO:0006355">
    <property type="term" value="P:regulation of DNA-templated transcription"/>
    <property type="evidence" value="ECO:0007669"/>
    <property type="project" value="InterPro"/>
</dbReference>
<proteinExistence type="predicted"/>
<dbReference type="GeneID" id="10393787"/>
<evidence type="ECO:0000313" key="3">
    <source>
        <dbReference type="Proteomes" id="UP000008136"/>
    </source>
</evidence>
<dbReference type="RefSeq" id="WP_013683381.1">
    <property type="nucleotide sequence ID" value="NC_015320.1"/>
</dbReference>
<protein>
    <submittedName>
        <fullName evidence="2">CopG-like domain-containing protein DNA-binding protein</fullName>
    </submittedName>
</protein>
<reference evidence="2 3" key="1">
    <citation type="submission" date="2011-03" db="EMBL/GenBank/DDBJ databases">
        <title>The complete genome of Archaeoglobus veneficus SNP6.</title>
        <authorList>
            <consortium name="US DOE Joint Genome Institute (JGI-PGF)"/>
            <person name="Lucas S."/>
            <person name="Copeland A."/>
            <person name="Lapidus A."/>
            <person name="Bruce D."/>
            <person name="Goodwin L."/>
            <person name="Pitluck S."/>
            <person name="Kyrpides N."/>
            <person name="Mavromatis K."/>
            <person name="Pagani I."/>
            <person name="Ivanova N."/>
            <person name="Mikhailova N."/>
            <person name="Lu M."/>
            <person name="Detter J.C."/>
            <person name="Tapia R."/>
            <person name="Han C."/>
            <person name="Land M."/>
            <person name="Hauser L."/>
            <person name="Markowitz V."/>
            <person name="Cheng J.-F."/>
            <person name="Hugenholtz P."/>
            <person name="Woyke T."/>
            <person name="Wu D."/>
            <person name="Spring S."/>
            <person name="Brambilla E."/>
            <person name="Klenk H.-P."/>
            <person name="Eisen J.A."/>
        </authorList>
    </citation>
    <scope>NUCLEOTIDE SEQUENCE [LARGE SCALE GENOMIC DNA]</scope>
    <source>
        <strain>SNP6</strain>
    </source>
</reference>
<dbReference type="STRING" id="693661.Arcve_0689"/>
<dbReference type="AlphaFoldDB" id="F2KR72"/>
<dbReference type="HOGENOM" id="CLU_104048_0_0_2"/>
<sequence length="176" mass="21007">MKNPVRVTIAFDDESHEIFNRLREKSRQSQSEIIRKALKFYYTHQDLEYYDSEKIKIYVEMLAEGEHVILDIDHWIAFLRLVETHPEKDKFWELHREVAKSHAEQFRGKSVDYILERLEACNFFRINRTAENEFTLILGNEITKNFIKVFLEEVFAGVGINAEIKEDLTKLRVKVL</sequence>
<keyword evidence="2" id="KW-0238">DNA-binding</keyword>
<evidence type="ECO:0000259" key="1">
    <source>
        <dbReference type="Pfam" id="PF01402"/>
    </source>
</evidence>
<accession>F2KR72</accession>
<dbReference type="InterPro" id="IPR002145">
    <property type="entry name" value="CopG"/>
</dbReference>
<dbReference type="Pfam" id="PF01402">
    <property type="entry name" value="RHH_1"/>
    <property type="match status" value="1"/>
</dbReference>
<feature type="domain" description="Ribbon-helix-helix protein CopG" evidence="1">
    <location>
        <begin position="5"/>
        <end position="43"/>
    </location>
</feature>
<evidence type="ECO:0000313" key="2">
    <source>
        <dbReference type="EMBL" id="AEA46709.1"/>
    </source>
</evidence>
<dbReference type="EMBL" id="CP002588">
    <property type="protein sequence ID" value="AEA46709.1"/>
    <property type="molecule type" value="Genomic_DNA"/>
</dbReference>
<dbReference type="CDD" id="cd22235">
    <property type="entry name" value="RHH_CopG_archaea"/>
    <property type="match status" value="1"/>
</dbReference>
<dbReference type="KEGG" id="ave:Arcve_0689"/>
<keyword evidence="3" id="KW-1185">Reference proteome</keyword>